<protein>
    <submittedName>
        <fullName evidence="2">Uncharacterized protein</fullName>
    </submittedName>
</protein>
<evidence type="ECO:0000256" key="1">
    <source>
        <dbReference type="SAM" id="MobiDB-lite"/>
    </source>
</evidence>
<reference evidence="2" key="1">
    <citation type="submission" date="2015-02" db="EMBL/GenBank/DDBJ databases">
        <title>Genome Assembly of Bacillaceae bacterium MTCC 8252.</title>
        <authorList>
            <person name="Verma A."/>
            <person name="Khatri I."/>
            <person name="Mual P."/>
            <person name="Subramanian S."/>
            <person name="Krishnamurthi S."/>
        </authorList>
    </citation>
    <scope>NUCLEOTIDE SEQUENCE [LARGE SCALE GENOMIC DNA]</scope>
    <source>
        <strain evidence="2">MTCC 8252</strain>
    </source>
</reference>
<organism evidence="2 3">
    <name type="scientific">Bacillus thermotolerans</name>
    <name type="common">Quasibacillus thermotolerans</name>
    <dbReference type="NCBI Taxonomy" id="1221996"/>
    <lineage>
        <taxon>Bacteria</taxon>
        <taxon>Bacillati</taxon>
        <taxon>Bacillota</taxon>
        <taxon>Bacilli</taxon>
        <taxon>Bacillales</taxon>
        <taxon>Bacillaceae</taxon>
        <taxon>Bacillus</taxon>
    </lineage>
</organism>
<accession>A0A0F5HXS9</accession>
<name>A0A0F5I6F8_BACTR</name>
<dbReference type="EMBL" id="JWIR02000027">
    <property type="protein sequence ID" value="KKB40757.1"/>
    <property type="molecule type" value="Genomic_DNA"/>
</dbReference>
<dbReference type="Proteomes" id="UP000031563">
    <property type="component" value="Unassembled WGS sequence"/>
</dbReference>
<evidence type="ECO:0000313" key="2">
    <source>
        <dbReference type="EMBL" id="KKB40757.1"/>
    </source>
</evidence>
<sequence length="45" mass="5091">MAVYLHILKKEEKKGCETAMKKSSPQSSRPRKKSCGCSPKKKPKK</sequence>
<accession>A0A0F5I6F8</accession>
<feature type="compositionally biased region" description="Basic residues" evidence="1">
    <location>
        <begin position="29"/>
        <end position="45"/>
    </location>
</feature>
<keyword evidence="3" id="KW-1185">Reference proteome</keyword>
<dbReference type="AlphaFoldDB" id="A0A0F5I6F8"/>
<feature type="region of interest" description="Disordered" evidence="1">
    <location>
        <begin position="15"/>
        <end position="45"/>
    </location>
</feature>
<evidence type="ECO:0000313" key="3">
    <source>
        <dbReference type="Proteomes" id="UP000031563"/>
    </source>
</evidence>
<proteinExistence type="predicted"/>
<gene>
    <name evidence="2" type="ORF">QY95_01331</name>
</gene>
<dbReference type="STRING" id="1221996.QY95_01331"/>
<comment type="caution">
    <text evidence="2">The sequence shown here is derived from an EMBL/GenBank/DDBJ whole genome shotgun (WGS) entry which is preliminary data.</text>
</comment>